<feature type="transmembrane region" description="Helical" evidence="1">
    <location>
        <begin position="281"/>
        <end position="301"/>
    </location>
</feature>
<accession>A0A1L0CXB5</accession>
<protein>
    <submittedName>
        <fullName evidence="2">CIC11C00000001993</fullName>
    </submittedName>
</protein>
<proteinExistence type="predicted"/>
<dbReference type="AlphaFoldDB" id="A0A1L0CXB5"/>
<keyword evidence="1" id="KW-0472">Membrane</keyword>
<evidence type="ECO:0000256" key="1">
    <source>
        <dbReference type="SAM" id="Phobius"/>
    </source>
</evidence>
<name>A0A1L0CXB5_9ASCO</name>
<keyword evidence="1" id="KW-1133">Transmembrane helix</keyword>
<gene>
    <name evidence="2" type="ORF">SAMEA4029009_CIC11G00000001993</name>
</gene>
<reference evidence="2 3" key="1">
    <citation type="submission" date="2016-10" db="EMBL/GenBank/DDBJ databases">
        <authorList>
            <person name="de Groot N.N."/>
        </authorList>
    </citation>
    <scope>NUCLEOTIDE SEQUENCE [LARGE SCALE GENOMIC DNA]</scope>
    <source>
        <strain evidence="2 3">PYCC 4715</strain>
    </source>
</reference>
<dbReference type="Proteomes" id="UP000182259">
    <property type="component" value="Chromosome I"/>
</dbReference>
<dbReference type="EMBL" id="LT635764">
    <property type="protein sequence ID" value="SGZ48204.1"/>
    <property type="molecule type" value="Genomic_DNA"/>
</dbReference>
<evidence type="ECO:0000313" key="2">
    <source>
        <dbReference type="EMBL" id="SGZ48204.1"/>
    </source>
</evidence>
<organism evidence="2 3">
    <name type="scientific">Sungouiella intermedia</name>
    <dbReference type="NCBI Taxonomy" id="45354"/>
    <lineage>
        <taxon>Eukaryota</taxon>
        <taxon>Fungi</taxon>
        <taxon>Dikarya</taxon>
        <taxon>Ascomycota</taxon>
        <taxon>Saccharomycotina</taxon>
        <taxon>Pichiomycetes</taxon>
        <taxon>Metschnikowiaceae</taxon>
        <taxon>Sungouiella</taxon>
    </lineage>
</organism>
<evidence type="ECO:0000313" key="3">
    <source>
        <dbReference type="Proteomes" id="UP000182259"/>
    </source>
</evidence>
<keyword evidence="1" id="KW-0812">Transmembrane</keyword>
<sequence>MNLTRFEYRLLRFFNDACIPLFSFNINKDADRTWRKLLPREFASLDMVRQSVFAFACLNLWKYSNVDSVLDQDKIEWTDMETQLDGSYSHVFETLAVFDNGKDNIFSQTACYFSKTVQQSTNLEIALELFFFSSSLIFAFLGVHPHLIMPVVDFDGDPPLDILSFSGSIRKLIDDESRHFSGILSLLIENMTMHIWGTPIYPSAMVGQLRVELHDYYFSKSGFTEINSRTSNENEILEELLTVMENSFSFAIYKGYPIPIFRMLYSAPLELGDLVRARHPFALRAIFVYCCMCIFGGFYFLRNSNMWMDYIRYHIKHFGPLGGVETSIYNYVQDKGRVDFYNFTASMQEFDSTVAHMAQHGGLSLNPRLCFE</sequence>